<dbReference type="InterPro" id="IPR001628">
    <property type="entry name" value="Znf_hrmn_rcpt"/>
</dbReference>
<evidence type="ECO:0000256" key="7">
    <source>
        <dbReference type="ARBA" id="ARBA00023163"/>
    </source>
</evidence>
<evidence type="ECO:0000256" key="8">
    <source>
        <dbReference type="ARBA" id="ARBA00023170"/>
    </source>
</evidence>
<dbReference type="FunCoup" id="E3LHA7">
    <property type="interactions" value="1437"/>
</dbReference>
<keyword evidence="8" id="KW-0675">Receptor</keyword>
<dbReference type="Proteomes" id="UP000008281">
    <property type="component" value="Unassembled WGS sequence"/>
</dbReference>
<dbReference type="InterPro" id="IPR013088">
    <property type="entry name" value="Znf_NHR/GATA"/>
</dbReference>
<proteinExistence type="inferred from homology"/>
<keyword evidence="13" id="KW-1185">Reference proteome</keyword>
<evidence type="ECO:0000256" key="5">
    <source>
        <dbReference type="ARBA" id="ARBA00023015"/>
    </source>
</evidence>
<reference evidence="12" key="1">
    <citation type="submission" date="2007-07" db="EMBL/GenBank/DDBJ databases">
        <title>PCAP assembly of the Caenorhabditis remanei genome.</title>
        <authorList>
            <consortium name="The Caenorhabditis remanei Sequencing Consortium"/>
            <person name="Wilson R.K."/>
        </authorList>
    </citation>
    <scope>NUCLEOTIDE SEQUENCE [LARGE SCALE GENOMIC DNA]</scope>
    <source>
        <strain evidence="12">PB4641</strain>
    </source>
</reference>
<evidence type="ECO:0000256" key="6">
    <source>
        <dbReference type="ARBA" id="ARBA00023125"/>
    </source>
</evidence>
<keyword evidence="3" id="KW-0863">Zinc-finger</keyword>
<name>E3LHA7_CAERE</name>
<evidence type="ECO:0000256" key="3">
    <source>
        <dbReference type="ARBA" id="ARBA00022771"/>
    </source>
</evidence>
<dbReference type="GO" id="GO:0008270">
    <property type="term" value="F:zinc ion binding"/>
    <property type="evidence" value="ECO:0007669"/>
    <property type="project" value="UniProtKB-KW"/>
</dbReference>
<dbReference type="Pfam" id="PF00105">
    <property type="entry name" value="zf-C4"/>
    <property type="match status" value="1"/>
</dbReference>
<keyword evidence="4" id="KW-0862">Zinc</keyword>
<evidence type="ECO:0000313" key="12">
    <source>
        <dbReference type="EMBL" id="EFO95477.1"/>
    </source>
</evidence>
<dbReference type="Gene3D" id="3.30.50.10">
    <property type="entry name" value="Erythroid Transcription Factor GATA-1, subunit A"/>
    <property type="match status" value="2"/>
</dbReference>
<dbReference type="SMART" id="SM00399">
    <property type="entry name" value="ZnF_C4"/>
    <property type="match status" value="1"/>
</dbReference>
<dbReference type="InterPro" id="IPR051152">
    <property type="entry name" value="C.elegans_Orphan_NR"/>
</dbReference>
<sequence>MSISEFLCRVCGRDAHGNHFGVFSCRACAAFFRCTCKPCRLRKCIEMGMSTEKFQYNRDVIQSVENTQICVTPSMSHFVGRPEFVLFCDPSVPTYSNFNSRVWIDVQHLVTEASRLLDKGCESPIFSENQLKKLTLSFKFVKLDTENLKIFEKMGQTEFMDIIEYYFVTVTKWISHFDEFKKLDKNLQVLYLKSVMKLIQIIWHVWSKIHKCVTTAMYRKTHNNVNPTQKIMRNNVLDRERAKLDTSWMSDYPSEYVTKYMFSQNVYDFGITSAIEQLDPSDVELTYMFAQLCFEYAGKRFPGEIQIITDHFQQVLSNDLHEYYVTEQRRPRYFNRLSELMKVNNLIQRSIWETRSYRDLGKVFNVLKIEFSHPEMFEDSPFNSSAAN</sequence>
<dbReference type="STRING" id="31234.E3LHA7"/>
<dbReference type="InterPro" id="IPR000536">
    <property type="entry name" value="Nucl_hrmn_rcpt_lig-bd"/>
</dbReference>
<dbReference type="SUPFAM" id="SSF48508">
    <property type="entry name" value="Nuclear receptor ligand-binding domain"/>
    <property type="match status" value="1"/>
</dbReference>
<dbReference type="PANTHER" id="PTHR45680">
    <property type="entry name" value="NUCLEAR HORMONE RECEPTOR FAMILY"/>
    <property type="match status" value="1"/>
</dbReference>
<keyword evidence="2" id="KW-0479">Metal-binding</keyword>
<dbReference type="eggNOG" id="KOG3575">
    <property type="taxonomic scope" value="Eukaryota"/>
</dbReference>
<dbReference type="OMA" id="FMDIIEY"/>
<keyword evidence="7" id="KW-0804">Transcription</keyword>
<keyword evidence="5" id="KW-0805">Transcription regulation</keyword>
<dbReference type="PANTHER" id="PTHR45680:SF34">
    <property type="entry name" value="NR LBD DOMAIN-CONTAINING PROTEIN-RELATED"/>
    <property type="match status" value="1"/>
</dbReference>
<feature type="domain" description="Nuclear receptor" evidence="10">
    <location>
        <begin position="5"/>
        <end position="56"/>
    </location>
</feature>
<evidence type="ECO:0000256" key="2">
    <source>
        <dbReference type="ARBA" id="ARBA00022723"/>
    </source>
</evidence>
<evidence type="ECO:0000256" key="1">
    <source>
        <dbReference type="ARBA" id="ARBA00005993"/>
    </source>
</evidence>
<organism evidence="13">
    <name type="scientific">Caenorhabditis remanei</name>
    <name type="common">Caenorhabditis vulgaris</name>
    <dbReference type="NCBI Taxonomy" id="31234"/>
    <lineage>
        <taxon>Eukaryota</taxon>
        <taxon>Metazoa</taxon>
        <taxon>Ecdysozoa</taxon>
        <taxon>Nematoda</taxon>
        <taxon>Chromadorea</taxon>
        <taxon>Rhabditida</taxon>
        <taxon>Rhabditina</taxon>
        <taxon>Rhabditomorpha</taxon>
        <taxon>Rhabditoidea</taxon>
        <taxon>Rhabditidae</taxon>
        <taxon>Peloderinae</taxon>
        <taxon>Caenorhabditis</taxon>
    </lineage>
</organism>
<dbReference type="SMART" id="SM00430">
    <property type="entry name" value="HOLI"/>
    <property type="match status" value="1"/>
</dbReference>
<dbReference type="EMBL" id="DS268409">
    <property type="protein sequence ID" value="EFO95477.1"/>
    <property type="molecule type" value="Genomic_DNA"/>
</dbReference>
<dbReference type="GO" id="GO:0043565">
    <property type="term" value="F:sequence-specific DNA binding"/>
    <property type="evidence" value="ECO:0007669"/>
    <property type="project" value="InterPro"/>
</dbReference>
<feature type="domain" description="NR LBD" evidence="11">
    <location>
        <begin position="122"/>
        <end position="380"/>
    </location>
</feature>
<dbReference type="HOGENOM" id="CLU_007368_7_1_1"/>
<dbReference type="SUPFAM" id="SSF57716">
    <property type="entry name" value="Glucocorticoid receptor-like (DNA-binding domain)"/>
    <property type="match status" value="1"/>
</dbReference>
<dbReference type="InterPro" id="IPR035500">
    <property type="entry name" value="NHR-like_dom_sf"/>
</dbReference>
<dbReference type="Gene3D" id="1.10.565.10">
    <property type="entry name" value="Retinoid X Receptor"/>
    <property type="match status" value="1"/>
</dbReference>
<dbReference type="AlphaFoldDB" id="E3LHA7"/>
<accession>E3LHA7</accession>
<dbReference type="PROSITE" id="PS51030">
    <property type="entry name" value="NUCLEAR_REC_DBD_2"/>
    <property type="match status" value="1"/>
</dbReference>
<evidence type="ECO:0000259" key="10">
    <source>
        <dbReference type="PROSITE" id="PS51030"/>
    </source>
</evidence>
<comment type="similarity">
    <text evidence="1">Belongs to the nuclear hormone receptor family.</text>
</comment>
<dbReference type="GO" id="GO:0003700">
    <property type="term" value="F:DNA-binding transcription factor activity"/>
    <property type="evidence" value="ECO:0007669"/>
    <property type="project" value="InterPro"/>
</dbReference>
<gene>
    <name evidence="12" type="ORF">CRE_09172</name>
</gene>
<keyword evidence="6" id="KW-0238">DNA-binding</keyword>
<dbReference type="PRINTS" id="PR00047">
    <property type="entry name" value="STROIDFINGER"/>
</dbReference>
<dbReference type="OrthoDB" id="5816380at2759"/>
<dbReference type="Pfam" id="PF00104">
    <property type="entry name" value="Hormone_recep"/>
    <property type="match status" value="1"/>
</dbReference>
<evidence type="ECO:0000259" key="11">
    <source>
        <dbReference type="PROSITE" id="PS51843"/>
    </source>
</evidence>
<evidence type="ECO:0008006" key="14">
    <source>
        <dbReference type="Google" id="ProtNLM"/>
    </source>
</evidence>
<dbReference type="InParanoid" id="E3LHA7"/>
<keyword evidence="9" id="KW-0539">Nucleus</keyword>
<dbReference type="PROSITE" id="PS51843">
    <property type="entry name" value="NR_LBD"/>
    <property type="match status" value="1"/>
</dbReference>
<evidence type="ECO:0000313" key="13">
    <source>
        <dbReference type="Proteomes" id="UP000008281"/>
    </source>
</evidence>
<evidence type="ECO:0000256" key="4">
    <source>
        <dbReference type="ARBA" id="ARBA00022833"/>
    </source>
</evidence>
<evidence type="ECO:0000256" key="9">
    <source>
        <dbReference type="ARBA" id="ARBA00023242"/>
    </source>
</evidence>
<protein>
    <recommendedName>
        <fullName evidence="14">Nuclear receptor domain-containing protein</fullName>
    </recommendedName>
</protein>